<comment type="caution">
    <text evidence="1">The sequence shown here is derived from an EMBL/GenBank/DDBJ whole genome shotgun (WGS) entry which is preliminary data.</text>
</comment>
<reference evidence="1" key="1">
    <citation type="journal article" date="2022" name="Plant J.">
        <title>Strategies of tolerance reflected in two North American maple genomes.</title>
        <authorList>
            <person name="McEvoy S.L."/>
            <person name="Sezen U.U."/>
            <person name="Trouern-Trend A."/>
            <person name="McMahon S.M."/>
            <person name="Schaberg P.G."/>
            <person name="Yang J."/>
            <person name="Wegrzyn J.L."/>
            <person name="Swenson N.G."/>
        </authorList>
    </citation>
    <scope>NUCLEOTIDE SEQUENCE</scope>
    <source>
        <strain evidence="1">NS2018</strain>
    </source>
</reference>
<evidence type="ECO:0000313" key="1">
    <source>
        <dbReference type="EMBL" id="KAK0606848.1"/>
    </source>
</evidence>
<sequence>MKEALFNFTGYLRVGSGFTNTANSPFVVSREEPSEEGDEYIEAIRSEGDRADMISLARGPMLFMLDGFGCIPDSTSTKDTIAMDHNRYGIPLNVLMSLPIKGKEIFKASKALVPKEKEVSVLNKEEVVVAFKRRRLGEGWDRDHILATVEKMEVEAAVGHGLALVLTDGISSSNDPSKGGAIKKVE</sequence>
<dbReference type="EMBL" id="JAUESC010000001">
    <property type="protein sequence ID" value="KAK0606848.1"/>
    <property type="molecule type" value="Genomic_DNA"/>
</dbReference>
<organism evidence="1 2">
    <name type="scientific">Acer saccharum</name>
    <name type="common">Sugar maple</name>
    <dbReference type="NCBI Taxonomy" id="4024"/>
    <lineage>
        <taxon>Eukaryota</taxon>
        <taxon>Viridiplantae</taxon>
        <taxon>Streptophyta</taxon>
        <taxon>Embryophyta</taxon>
        <taxon>Tracheophyta</taxon>
        <taxon>Spermatophyta</taxon>
        <taxon>Magnoliopsida</taxon>
        <taxon>eudicotyledons</taxon>
        <taxon>Gunneridae</taxon>
        <taxon>Pentapetalae</taxon>
        <taxon>rosids</taxon>
        <taxon>malvids</taxon>
        <taxon>Sapindales</taxon>
        <taxon>Sapindaceae</taxon>
        <taxon>Hippocastanoideae</taxon>
        <taxon>Acereae</taxon>
        <taxon>Acer</taxon>
    </lineage>
</organism>
<dbReference type="Proteomes" id="UP001168877">
    <property type="component" value="Unassembled WGS sequence"/>
</dbReference>
<keyword evidence="2" id="KW-1185">Reference proteome</keyword>
<gene>
    <name evidence="1" type="ORF">LWI29_005159</name>
</gene>
<reference evidence="1" key="2">
    <citation type="submission" date="2023-06" db="EMBL/GenBank/DDBJ databases">
        <authorList>
            <person name="Swenson N.G."/>
            <person name="Wegrzyn J.L."/>
            <person name="Mcevoy S.L."/>
        </authorList>
    </citation>
    <scope>NUCLEOTIDE SEQUENCE</scope>
    <source>
        <strain evidence="1">NS2018</strain>
        <tissue evidence="1">Leaf</tissue>
    </source>
</reference>
<name>A0AA39TI70_ACESA</name>
<dbReference type="AlphaFoldDB" id="A0AA39TI70"/>
<accession>A0AA39TI70</accession>
<protein>
    <submittedName>
        <fullName evidence="1">Uncharacterized protein</fullName>
    </submittedName>
</protein>
<evidence type="ECO:0000313" key="2">
    <source>
        <dbReference type="Proteomes" id="UP001168877"/>
    </source>
</evidence>
<proteinExistence type="predicted"/>